<evidence type="ECO:0008006" key="3">
    <source>
        <dbReference type="Google" id="ProtNLM"/>
    </source>
</evidence>
<comment type="caution">
    <text evidence="1">The sequence shown here is derived from an EMBL/GenBank/DDBJ whole genome shotgun (WGS) entry which is preliminary data.</text>
</comment>
<dbReference type="Proteomes" id="UP000475862">
    <property type="component" value="Unassembled WGS sequence"/>
</dbReference>
<protein>
    <recommendedName>
        <fullName evidence="3">MULE transposase domain-containing protein</fullName>
    </recommendedName>
</protein>
<reference evidence="1 2" key="1">
    <citation type="submission" date="2019-08" db="EMBL/GenBank/DDBJ databases">
        <title>The genome of the soybean aphid Biotype 1, its phylome, world population structure and adaptation to the North American continent.</title>
        <authorList>
            <person name="Giordano R."/>
            <person name="Donthu R.K."/>
            <person name="Hernandez A.G."/>
            <person name="Wright C.L."/>
            <person name="Zimin A.V."/>
        </authorList>
    </citation>
    <scope>NUCLEOTIDE SEQUENCE [LARGE SCALE GENOMIC DNA]</scope>
    <source>
        <tissue evidence="1">Whole aphids</tissue>
    </source>
</reference>
<evidence type="ECO:0000313" key="1">
    <source>
        <dbReference type="EMBL" id="KAE9542418.1"/>
    </source>
</evidence>
<proteinExistence type="predicted"/>
<sequence>MSLKLRKDEHIFLIGSKETQILGSKLPSLKQVFQVFFFNLKTVKLNIRESANLVIRECIIFWDKARIPTRAVQHCVNKLIKMYENWRNLQKNAKITGEIYRKKENEFIVILDSLFDIAHSDALNIIKIDVDKEFLINQRLPGRPGCLSGVDKKETIKENRREIRKSVELNKQTRCSELQVQIASTSVFNSMQLNENVENETDSTENDEISDTEISVAQEETQLRGKINFITQKLAGALDKCKLSIRDSVYGLQATLEALGFDNDDYIINSTSIHRAREMLRCERAKTIKSRFQESRPSYVIVHWDGKLLPNVHVKNTTVERLPIIVTSKNIEQIIGVPILQRSTGEEQATAVYNALDEWGLLDNVQGLCCDTTSSNTGRLYGACIRIEQKLDKDLLYLPCRHHIYELVLRSVFETKIPHMDTGTALEFFSRWAEWGKYYFYTAKIFSTNSEVPYKHTAKTNICTWMCVNNKCRAKCYIDSEKLVENKNTCFIHTHEEETTLNRQKINNSCKRKAVDSIVEKPSKIIRRELTQHENEGNLLMSDIKLISRNVQNARASCYPKIPKSRKEVHNTLSSINVETNRSENFIFDDDTSNEIIIFSCDTNIEFLKKLEIVYMDGTFNYCDKNFTQLYTVHGLKNIGINPNKFVLDFEISMHQAINIIFPTAQIWGCRFHLGQAWYRKIQNLGFAQDLNFANDELGKWLLHLFGLPFLNPIEVGDCFVDSFMAEKPENNKINELCDYLVTHYIQDTSTFPPSIWASASSDTSLTTNACESFHSEFNSNFYHHHPNIFKIIEVLKMFQFIYLINCKLLTKLMENLVLNFDLPTSKTGLLLFANYLLTTSVSFETIGKSCWAEICLKKIRQK</sequence>
<organism evidence="1 2">
    <name type="scientific">Aphis glycines</name>
    <name type="common">Soybean aphid</name>
    <dbReference type="NCBI Taxonomy" id="307491"/>
    <lineage>
        <taxon>Eukaryota</taxon>
        <taxon>Metazoa</taxon>
        <taxon>Ecdysozoa</taxon>
        <taxon>Arthropoda</taxon>
        <taxon>Hexapoda</taxon>
        <taxon>Insecta</taxon>
        <taxon>Pterygota</taxon>
        <taxon>Neoptera</taxon>
        <taxon>Paraneoptera</taxon>
        <taxon>Hemiptera</taxon>
        <taxon>Sternorrhyncha</taxon>
        <taxon>Aphidomorpha</taxon>
        <taxon>Aphidoidea</taxon>
        <taxon>Aphididae</taxon>
        <taxon>Aphidini</taxon>
        <taxon>Aphis</taxon>
        <taxon>Aphis</taxon>
    </lineage>
</organism>
<dbReference type="AlphaFoldDB" id="A0A6G0TZX9"/>
<accession>A0A6G0TZX9</accession>
<name>A0A6G0TZX9_APHGL</name>
<dbReference type="OrthoDB" id="6626714at2759"/>
<keyword evidence="2" id="KW-1185">Reference proteome</keyword>
<evidence type="ECO:0000313" key="2">
    <source>
        <dbReference type="Proteomes" id="UP000475862"/>
    </source>
</evidence>
<dbReference type="EMBL" id="VYZN01000010">
    <property type="protein sequence ID" value="KAE9542418.1"/>
    <property type="molecule type" value="Genomic_DNA"/>
</dbReference>
<gene>
    <name evidence="1" type="ORF">AGLY_003279</name>
</gene>